<name>A0A517YPX4_9BACT</name>
<dbReference type="Gene3D" id="3.30.70.1030">
    <property type="entry name" value="Apc35880, domain 1"/>
    <property type="match status" value="1"/>
</dbReference>
<feature type="region of interest" description="Disordered" evidence="4">
    <location>
        <begin position="1"/>
        <end position="59"/>
    </location>
</feature>
<proteinExistence type="predicted"/>
<dbReference type="EMBL" id="CP036425">
    <property type="protein sequence ID" value="QDU32262.1"/>
    <property type="molecule type" value="Genomic_DNA"/>
</dbReference>
<dbReference type="SUPFAM" id="SSF54909">
    <property type="entry name" value="Dimeric alpha+beta barrel"/>
    <property type="match status" value="1"/>
</dbReference>
<dbReference type="KEGG" id="pcor:KS4_02930"/>
<dbReference type="GO" id="GO:0016491">
    <property type="term" value="F:oxidoreductase activity"/>
    <property type="evidence" value="ECO:0007669"/>
    <property type="project" value="InterPro"/>
</dbReference>
<sequence>MSEKRNHIQMGHGHGEAHGGSAQHGSGGGGKPGGKPGGMPEGMGGMMGGEKPDLREKGANGQATDRRLFMQLLVFTGCLDTDELVKALEASGIQAVLYEDVNDPQGVGLLTMSEDEGFFVGELRGLLKQRPFDELLLVPEYTMFGRSYSLGYEAELEDGLVDRPRRYVMDEDWKWAVWYPLRRGGAFEQLDEKEQMGILREHGAIGFAYGRGGYAKDVRLACHGMGGEDNDFVIGVLGQRLHPCSAIVQRMRKTQQTSLYLENLGPFFVGRATWQSGVK</sequence>
<keyword evidence="3" id="KW-0408">Iron</keyword>
<dbReference type="Proteomes" id="UP000317369">
    <property type="component" value="Chromosome"/>
</dbReference>
<keyword evidence="6" id="KW-1185">Reference proteome</keyword>
<dbReference type="Pfam" id="PF06778">
    <property type="entry name" value="Chlor_dismutase"/>
    <property type="match status" value="1"/>
</dbReference>
<feature type="compositionally biased region" description="Basic and acidic residues" evidence="4">
    <location>
        <begin position="50"/>
        <end position="59"/>
    </location>
</feature>
<reference evidence="5 6" key="1">
    <citation type="submission" date="2019-02" db="EMBL/GenBank/DDBJ databases">
        <title>Deep-cultivation of Planctomycetes and their phenomic and genomic characterization uncovers novel biology.</title>
        <authorList>
            <person name="Wiegand S."/>
            <person name="Jogler M."/>
            <person name="Boedeker C."/>
            <person name="Pinto D."/>
            <person name="Vollmers J."/>
            <person name="Rivas-Marin E."/>
            <person name="Kohn T."/>
            <person name="Peeters S.H."/>
            <person name="Heuer A."/>
            <person name="Rast P."/>
            <person name="Oberbeckmann S."/>
            <person name="Bunk B."/>
            <person name="Jeske O."/>
            <person name="Meyerdierks A."/>
            <person name="Storesund J.E."/>
            <person name="Kallscheuer N."/>
            <person name="Luecker S."/>
            <person name="Lage O.M."/>
            <person name="Pohl T."/>
            <person name="Merkel B.J."/>
            <person name="Hornburger P."/>
            <person name="Mueller R.-W."/>
            <person name="Bruemmer F."/>
            <person name="Labrenz M."/>
            <person name="Spormann A.M."/>
            <person name="Op den Camp H."/>
            <person name="Overmann J."/>
            <person name="Amann R."/>
            <person name="Jetten M.S.M."/>
            <person name="Mascher T."/>
            <person name="Medema M.H."/>
            <person name="Devos D.P."/>
            <person name="Kaster A.-K."/>
            <person name="Ovreas L."/>
            <person name="Rohde M."/>
            <person name="Galperin M.Y."/>
            <person name="Jogler C."/>
        </authorList>
    </citation>
    <scope>NUCLEOTIDE SEQUENCE [LARGE SCALE GENOMIC DNA]</scope>
    <source>
        <strain evidence="5 6">KS4</strain>
    </source>
</reference>
<dbReference type="GO" id="GO:0046872">
    <property type="term" value="F:metal ion binding"/>
    <property type="evidence" value="ECO:0007669"/>
    <property type="project" value="UniProtKB-KW"/>
</dbReference>
<keyword evidence="1" id="KW-0349">Heme</keyword>
<evidence type="ECO:0000256" key="1">
    <source>
        <dbReference type="ARBA" id="ARBA00022617"/>
    </source>
</evidence>
<evidence type="ECO:0000313" key="5">
    <source>
        <dbReference type="EMBL" id="QDU32262.1"/>
    </source>
</evidence>
<organism evidence="5 6">
    <name type="scientific">Poriferisphaera corsica</name>
    <dbReference type="NCBI Taxonomy" id="2528020"/>
    <lineage>
        <taxon>Bacteria</taxon>
        <taxon>Pseudomonadati</taxon>
        <taxon>Planctomycetota</taxon>
        <taxon>Phycisphaerae</taxon>
        <taxon>Phycisphaerales</taxon>
        <taxon>Phycisphaeraceae</taxon>
        <taxon>Poriferisphaera</taxon>
    </lineage>
</organism>
<keyword evidence="2" id="KW-0479">Metal-binding</keyword>
<protein>
    <submittedName>
        <fullName evidence="5">Chlorite dismutase</fullName>
    </submittedName>
</protein>
<dbReference type="GO" id="GO:0020037">
    <property type="term" value="F:heme binding"/>
    <property type="evidence" value="ECO:0007669"/>
    <property type="project" value="InterPro"/>
</dbReference>
<dbReference type="AlphaFoldDB" id="A0A517YPX4"/>
<dbReference type="RefSeq" id="WP_200761454.1">
    <property type="nucleotide sequence ID" value="NZ_CP036425.1"/>
</dbReference>
<accession>A0A517YPX4</accession>
<dbReference type="InterPro" id="IPR010644">
    <property type="entry name" value="ChdC/CLD"/>
</dbReference>
<dbReference type="InterPro" id="IPR011008">
    <property type="entry name" value="Dimeric_a/b-barrel"/>
</dbReference>
<evidence type="ECO:0000256" key="3">
    <source>
        <dbReference type="ARBA" id="ARBA00023004"/>
    </source>
</evidence>
<gene>
    <name evidence="5" type="ORF">KS4_02930</name>
</gene>
<evidence type="ECO:0000256" key="4">
    <source>
        <dbReference type="SAM" id="MobiDB-lite"/>
    </source>
</evidence>
<evidence type="ECO:0000313" key="6">
    <source>
        <dbReference type="Proteomes" id="UP000317369"/>
    </source>
</evidence>
<evidence type="ECO:0000256" key="2">
    <source>
        <dbReference type="ARBA" id="ARBA00022723"/>
    </source>
</evidence>
<feature type="compositionally biased region" description="Gly residues" evidence="4">
    <location>
        <begin position="25"/>
        <end position="48"/>
    </location>
</feature>